<reference evidence="3" key="2">
    <citation type="submission" date="2019-10" db="EMBL/GenBank/DDBJ databases">
        <title>Conservation and host-specific expression of non-tandemly repeated heterogenous ribosome RNA gene in arbuscular mycorrhizal fungi.</title>
        <authorList>
            <person name="Maeda T."/>
            <person name="Kobayashi Y."/>
            <person name="Nakagawa T."/>
            <person name="Ezawa T."/>
            <person name="Yamaguchi K."/>
            <person name="Bino T."/>
            <person name="Nishimoto Y."/>
            <person name="Shigenobu S."/>
            <person name="Kawaguchi M."/>
        </authorList>
    </citation>
    <scope>NUCLEOTIDE SEQUENCE</scope>
    <source>
        <strain evidence="3">HR1</strain>
    </source>
</reference>
<gene>
    <name evidence="3" type="ORF">RCL2_001505700</name>
    <name evidence="2" type="ORF">RclHR1_07460002</name>
</gene>
<reference evidence="2 4" key="1">
    <citation type="submission" date="2017-11" db="EMBL/GenBank/DDBJ databases">
        <title>The genome of Rhizophagus clarus HR1 reveals common genetic basis of auxotrophy among arbuscular mycorrhizal fungi.</title>
        <authorList>
            <person name="Kobayashi Y."/>
        </authorList>
    </citation>
    <scope>NUCLEOTIDE SEQUENCE [LARGE SCALE GENOMIC DNA]</scope>
    <source>
        <strain evidence="2 4">HR1</strain>
    </source>
</reference>
<dbReference type="Proteomes" id="UP000247702">
    <property type="component" value="Unassembled WGS sequence"/>
</dbReference>
<name>A0A2Z6RWU3_9GLOM</name>
<protein>
    <submittedName>
        <fullName evidence="2">Uncharacterized protein</fullName>
    </submittedName>
</protein>
<dbReference type="EMBL" id="BLAL01000176">
    <property type="protein sequence ID" value="GES88093.1"/>
    <property type="molecule type" value="Genomic_DNA"/>
</dbReference>
<dbReference type="EMBL" id="BEXD01004144">
    <property type="protein sequence ID" value="GBC07426.1"/>
    <property type="molecule type" value="Genomic_DNA"/>
</dbReference>
<feature type="compositionally biased region" description="Basic and acidic residues" evidence="1">
    <location>
        <begin position="152"/>
        <end position="161"/>
    </location>
</feature>
<keyword evidence="4" id="KW-1185">Reference proteome</keyword>
<sequence length="161" mass="19042">MPVRDFYDKIRKSAELLGYGNNVLINQFLRGLNDDCAIKAERIGAEQDIEELVGLFERVKKRKAELRLGRERQENICYQRDRQIIPEQLLPVNQEPVILKPVQHHAITQGEMNRLLQQQAETFQSQIHQLQESLKTRDIKPVYRPKPKPKPQYHDDWELYA</sequence>
<dbReference type="Proteomes" id="UP000615446">
    <property type="component" value="Unassembled WGS sequence"/>
</dbReference>
<accession>A0A2Z6RWU3</accession>
<comment type="caution">
    <text evidence="2">The sequence shown here is derived from an EMBL/GenBank/DDBJ whole genome shotgun (WGS) entry which is preliminary data.</text>
</comment>
<dbReference type="AlphaFoldDB" id="A0A2Z6RWU3"/>
<feature type="region of interest" description="Disordered" evidence="1">
    <location>
        <begin position="138"/>
        <end position="161"/>
    </location>
</feature>
<evidence type="ECO:0000256" key="1">
    <source>
        <dbReference type="SAM" id="MobiDB-lite"/>
    </source>
</evidence>
<organism evidence="2 4">
    <name type="scientific">Rhizophagus clarus</name>
    <dbReference type="NCBI Taxonomy" id="94130"/>
    <lineage>
        <taxon>Eukaryota</taxon>
        <taxon>Fungi</taxon>
        <taxon>Fungi incertae sedis</taxon>
        <taxon>Mucoromycota</taxon>
        <taxon>Glomeromycotina</taxon>
        <taxon>Glomeromycetes</taxon>
        <taxon>Glomerales</taxon>
        <taxon>Glomeraceae</taxon>
        <taxon>Rhizophagus</taxon>
    </lineage>
</organism>
<evidence type="ECO:0000313" key="4">
    <source>
        <dbReference type="Proteomes" id="UP000247702"/>
    </source>
</evidence>
<evidence type="ECO:0000313" key="3">
    <source>
        <dbReference type="EMBL" id="GES88093.1"/>
    </source>
</evidence>
<evidence type="ECO:0000313" key="2">
    <source>
        <dbReference type="EMBL" id="GBC07426.1"/>
    </source>
</evidence>
<proteinExistence type="predicted"/>